<feature type="compositionally biased region" description="Low complexity" evidence="1">
    <location>
        <begin position="18"/>
        <end position="27"/>
    </location>
</feature>
<dbReference type="Proteomes" id="UP000257109">
    <property type="component" value="Unassembled WGS sequence"/>
</dbReference>
<sequence length="118" mass="12570">MFPRKGLPRKSCSHEPSSESSGSGCLSKAGDSGTTGFSFSPTDSQLLSRGHDSVLLATVHHYRLAVAMLFADPQCVDVSFYFISQQGATRLGCISTMKLIQKVTTTSTIRVAAAPHCC</sequence>
<proteinExistence type="predicted"/>
<dbReference type="EMBL" id="QJKJ01009892">
    <property type="protein sequence ID" value="RDX75227.1"/>
    <property type="molecule type" value="Genomic_DNA"/>
</dbReference>
<comment type="caution">
    <text evidence="2">The sequence shown here is derived from an EMBL/GenBank/DDBJ whole genome shotgun (WGS) entry which is preliminary data.</text>
</comment>
<evidence type="ECO:0000256" key="1">
    <source>
        <dbReference type="SAM" id="MobiDB-lite"/>
    </source>
</evidence>
<name>A0A371FAA8_MUCPR</name>
<accession>A0A371FAA8</accession>
<evidence type="ECO:0000313" key="3">
    <source>
        <dbReference type="Proteomes" id="UP000257109"/>
    </source>
</evidence>
<evidence type="ECO:0000313" key="2">
    <source>
        <dbReference type="EMBL" id="RDX75227.1"/>
    </source>
</evidence>
<feature type="non-terminal residue" evidence="2">
    <location>
        <position position="1"/>
    </location>
</feature>
<reference evidence="2" key="1">
    <citation type="submission" date="2018-05" db="EMBL/GenBank/DDBJ databases">
        <title>Draft genome of Mucuna pruriens seed.</title>
        <authorList>
            <person name="Nnadi N.E."/>
            <person name="Vos R."/>
            <person name="Hasami M.H."/>
            <person name="Devisetty U.K."/>
            <person name="Aguiy J.C."/>
        </authorList>
    </citation>
    <scope>NUCLEOTIDE SEQUENCE [LARGE SCALE GENOMIC DNA]</scope>
    <source>
        <strain evidence="2">JCA_2017</strain>
    </source>
</reference>
<dbReference type="AlphaFoldDB" id="A0A371FAA8"/>
<protein>
    <submittedName>
        <fullName evidence="2">Uncharacterized protein</fullName>
    </submittedName>
</protein>
<keyword evidence="3" id="KW-1185">Reference proteome</keyword>
<feature type="region of interest" description="Disordered" evidence="1">
    <location>
        <begin position="1"/>
        <end position="36"/>
    </location>
</feature>
<organism evidence="2 3">
    <name type="scientific">Mucuna pruriens</name>
    <name type="common">Velvet bean</name>
    <name type="synonym">Dolichos pruriens</name>
    <dbReference type="NCBI Taxonomy" id="157652"/>
    <lineage>
        <taxon>Eukaryota</taxon>
        <taxon>Viridiplantae</taxon>
        <taxon>Streptophyta</taxon>
        <taxon>Embryophyta</taxon>
        <taxon>Tracheophyta</taxon>
        <taxon>Spermatophyta</taxon>
        <taxon>Magnoliopsida</taxon>
        <taxon>eudicotyledons</taxon>
        <taxon>Gunneridae</taxon>
        <taxon>Pentapetalae</taxon>
        <taxon>rosids</taxon>
        <taxon>fabids</taxon>
        <taxon>Fabales</taxon>
        <taxon>Fabaceae</taxon>
        <taxon>Papilionoideae</taxon>
        <taxon>50 kb inversion clade</taxon>
        <taxon>NPAAA clade</taxon>
        <taxon>indigoferoid/millettioid clade</taxon>
        <taxon>Phaseoleae</taxon>
        <taxon>Mucuna</taxon>
    </lineage>
</organism>
<gene>
    <name evidence="2" type="ORF">CR513_44922</name>
</gene>